<accession>A0A6V8KFB3</accession>
<keyword evidence="2" id="KW-1185">Reference proteome</keyword>
<evidence type="ECO:0000313" key="2">
    <source>
        <dbReference type="Proteomes" id="UP000482800"/>
    </source>
</evidence>
<organism evidence="1 2">
    <name type="scientific">Phytohabitans houttuyneae</name>
    <dbReference type="NCBI Taxonomy" id="1076126"/>
    <lineage>
        <taxon>Bacteria</taxon>
        <taxon>Bacillati</taxon>
        <taxon>Actinomycetota</taxon>
        <taxon>Actinomycetes</taxon>
        <taxon>Micromonosporales</taxon>
        <taxon>Micromonosporaceae</taxon>
    </lineage>
</organism>
<dbReference type="EMBL" id="BLPF01000001">
    <property type="protein sequence ID" value="GFJ80749.1"/>
    <property type="molecule type" value="Genomic_DNA"/>
</dbReference>
<protein>
    <submittedName>
        <fullName evidence="1">Uncharacterized protein</fullName>
    </submittedName>
</protein>
<evidence type="ECO:0000313" key="1">
    <source>
        <dbReference type="EMBL" id="GFJ80749.1"/>
    </source>
</evidence>
<name>A0A6V8KFB3_9ACTN</name>
<dbReference type="AlphaFoldDB" id="A0A6V8KFB3"/>
<sequence length="303" mass="28929">MESTQTLHDFVLNLLTNPEARSAFELDPEGTLNAAGLGDITAADVQDVVPLVVDYAPVQGITGLVPTGDLGLGQIGALDGSATNVIGQLQTVTQQLSVGVPAPAADANVNVAAVGAITVDTTGISLATTGLIPGVGVAAGTSGASVDLSGVYDVAGTLDSDVVGPVGADATGAVDATLGTATGLVPGAPVDGLLDTTDDTLGTVDSQLDGVTGLVGSVTSPLGVPPVDLPELDDTLGSGSLLSGATGTVDSTLDGIGVGGVLGGGADAHGSTGVAGLHGTVHGSATADAHTDGGLLGVTDILF</sequence>
<proteinExistence type="predicted"/>
<dbReference type="InterPro" id="IPR049709">
    <property type="entry name" value="IniB-like_N"/>
</dbReference>
<reference evidence="1 2" key="1">
    <citation type="submission" date="2020-03" db="EMBL/GenBank/DDBJ databases">
        <title>Whole genome shotgun sequence of Phytohabitans houttuyneae NBRC 108639.</title>
        <authorList>
            <person name="Komaki H."/>
            <person name="Tamura T."/>
        </authorList>
    </citation>
    <scope>NUCLEOTIDE SEQUENCE [LARGE SCALE GENOMIC DNA]</scope>
    <source>
        <strain evidence="1 2">NBRC 108639</strain>
    </source>
</reference>
<gene>
    <name evidence="1" type="ORF">Phou_049290</name>
</gene>
<comment type="caution">
    <text evidence="1">The sequence shown here is derived from an EMBL/GenBank/DDBJ whole genome shotgun (WGS) entry which is preliminary data.</text>
</comment>
<reference evidence="1 2" key="2">
    <citation type="submission" date="2020-03" db="EMBL/GenBank/DDBJ databases">
        <authorList>
            <person name="Ichikawa N."/>
            <person name="Kimura A."/>
            <person name="Kitahashi Y."/>
            <person name="Uohara A."/>
        </authorList>
    </citation>
    <scope>NUCLEOTIDE SEQUENCE [LARGE SCALE GENOMIC DNA]</scope>
    <source>
        <strain evidence="1 2">NBRC 108639</strain>
    </source>
</reference>
<dbReference type="NCBIfam" id="NF038175">
    <property type="entry name" value="IniB_NTERM"/>
    <property type="match status" value="1"/>
</dbReference>
<dbReference type="RefSeq" id="WP_173058009.1">
    <property type="nucleotide sequence ID" value="NZ_BAABGO010000008.1"/>
</dbReference>
<dbReference type="Proteomes" id="UP000482800">
    <property type="component" value="Unassembled WGS sequence"/>
</dbReference>